<feature type="non-terminal residue" evidence="1">
    <location>
        <position position="1"/>
    </location>
</feature>
<evidence type="ECO:0000313" key="1">
    <source>
        <dbReference type="EMBL" id="CAG7821374.1"/>
    </source>
</evidence>
<organism evidence="1 2">
    <name type="scientific">Allacma fusca</name>
    <dbReference type="NCBI Taxonomy" id="39272"/>
    <lineage>
        <taxon>Eukaryota</taxon>
        <taxon>Metazoa</taxon>
        <taxon>Ecdysozoa</taxon>
        <taxon>Arthropoda</taxon>
        <taxon>Hexapoda</taxon>
        <taxon>Collembola</taxon>
        <taxon>Symphypleona</taxon>
        <taxon>Sminthuridae</taxon>
        <taxon>Allacma</taxon>
    </lineage>
</organism>
<comment type="caution">
    <text evidence="1">The sequence shown here is derived from an EMBL/GenBank/DDBJ whole genome shotgun (WGS) entry which is preliminary data.</text>
</comment>
<dbReference type="AlphaFoldDB" id="A0A8J2LEY6"/>
<sequence>LLSGTISKFIFTPFNMTFLTFPRPLGF</sequence>
<reference evidence="1" key="1">
    <citation type="submission" date="2021-06" db="EMBL/GenBank/DDBJ databases">
        <authorList>
            <person name="Hodson N. C."/>
            <person name="Mongue J. A."/>
            <person name="Jaron S. K."/>
        </authorList>
    </citation>
    <scope>NUCLEOTIDE SEQUENCE</scope>
</reference>
<dbReference type="Proteomes" id="UP000708208">
    <property type="component" value="Unassembled WGS sequence"/>
</dbReference>
<gene>
    <name evidence="1" type="ORF">AFUS01_LOCUS31716</name>
</gene>
<proteinExistence type="predicted"/>
<dbReference type="EMBL" id="CAJVCH010508448">
    <property type="protein sequence ID" value="CAG7821374.1"/>
    <property type="molecule type" value="Genomic_DNA"/>
</dbReference>
<accession>A0A8J2LEY6</accession>
<name>A0A8J2LEY6_9HEXA</name>
<protein>
    <submittedName>
        <fullName evidence="1">Uncharacterized protein</fullName>
    </submittedName>
</protein>
<keyword evidence="2" id="KW-1185">Reference proteome</keyword>
<evidence type="ECO:0000313" key="2">
    <source>
        <dbReference type="Proteomes" id="UP000708208"/>
    </source>
</evidence>